<keyword evidence="2 4" id="KW-0597">Phosphoprotein</keyword>
<dbReference type="CDD" id="cd17569">
    <property type="entry name" value="REC_HupR-like"/>
    <property type="match status" value="1"/>
</dbReference>
<comment type="function">
    <text evidence="3">May play the central regulatory role in sporulation. It may be an element of the effector pathway responsible for the activation of sporulation genes in response to nutritional stress. Spo0A may act in concert with spo0H (a sigma factor) to control the expression of some genes that are critical to the sporulation process.</text>
</comment>
<reference evidence="6 7" key="1">
    <citation type="submission" date="2023-04" db="EMBL/GenBank/DDBJ databases">
        <title>Fusibacter bizertensis strain WBS, isolated from littoral bottom sediments of the Arctic seas - biochemical and genomic analysis.</title>
        <authorList>
            <person name="Brioukhanov A.L."/>
        </authorList>
    </citation>
    <scope>NUCLEOTIDE SEQUENCE [LARGE SCALE GENOMIC DNA]</scope>
    <source>
        <strain evidence="6 7">WBS</strain>
    </source>
</reference>
<evidence type="ECO:0000259" key="5">
    <source>
        <dbReference type="PROSITE" id="PS50110"/>
    </source>
</evidence>
<evidence type="ECO:0000256" key="1">
    <source>
        <dbReference type="ARBA" id="ARBA00018672"/>
    </source>
</evidence>
<evidence type="ECO:0000256" key="3">
    <source>
        <dbReference type="ARBA" id="ARBA00024867"/>
    </source>
</evidence>
<evidence type="ECO:0000313" key="7">
    <source>
        <dbReference type="Proteomes" id="UP001158045"/>
    </source>
</evidence>
<comment type="caution">
    <text evidence="6">The sequence shown here is derived from an EMBL/GenBank/DDBJ whole genome shotgun (WGS) entry which is preliminary data.</text>
</comment>
<dbReference type="InterPro" id="IPR001789">
    <property type="entry name" value="Sig_transdc_resp-reg_receiver"/>
</dbReference>
<evidence type="ECO:0000256" key="4">
    <source>
        <dbReference type="PROSITE-ProRule" id="PRU00169"/>
    </source>
</evidence>
<keyword evidence="7" id="KW-1185">Reference proteome</keyword>
<accession>A0ABT6N9N3</accession>
<dbReference type="SUPFAM" id="SSF52172">
    <property type="entry name" value="CheY-like"/>
    <property type="match status" value="1"/>
</dbReference>
<dbReference type="EMBL" id="JARYZI010000001">
    <property type="protein sequence ID" value="MDH8677116.1"/>
    <property type="molecule type" value="Genomic_DNA"/>
</dbReference>
<dbReference type="InterPro" id="IPR011006">
    <property type="entry name" value="CheY-like_superfamily"/>
</dbReference>
<dbReference type="InterPro" id="IPR050595">
    <property type="entry name" value="Bact_response_regulator"/>
</dbReference>
<dbReference type="SMART" id="SM00448">
    <property type="entry name" value="REC"/>
    <property type="match status" value="1"/>
</dbReference>
<evidence type="ECO:0000256" key="2">
    <source>
        <dbReference type="ARBA" id="ARBA00022553"/>
    </source>
</evidence>
<name>A0ABT6N9N3_9FIRM</name>
<dbReference type="Pfam" id="PF00072">
    <property type="entry name" value="Response_reg"/>
    <property type="match status" value="1"/>
</dbReference>
<evidence type="ECO:0000313" key="6">
    <source>
        <dbReference type="EMBL" id="MDH8677116.1"/>
    </source>
</evidence>
<sequence length="351" mass="40383">MHTVLIVDDEIDILKSLKRGMHTEQYSKIFASSGAEALESFAREDQISVIITDMRMPGMNGLELLRQVEEISPRTVKIVLTGYTQLPQILATVNNVEIYKFMTKPWDLDAELKVYIREAIEIYENTALEANKLISSEKKGKLYNKMLSESYEKVDHVLRLYDELIKALNQHHLFSIQALKSSDDKTKMNDVIQQMNDRVHYLNKIFELNRFAMKAFTLPEVEAHIELIFDKLDIPKVPLEVNTSENQLNYYDNFKMVTSIFTDIIELAHINGSEIQAVAIKTENLSEKHILHLVVDCVSNENLSEMLENHGKFVGAVLRIIGGKFYATQIEEIHRIEVLLPVKKKVFDSLI</sequence>
<gene>
    <name evidence="6" type="ORF">QE109_03090</name>
</gene>
<dbReference type="Gene3D" id="3.40.50.2300">
    <property type="match status" value="1"/>
</dbReference>
<dbReference type="PANTHER" id="PTHR44591:SF19">
    <property type="entry name" value="TWO-COMPONENT RESPONSE REGULATOR-RELATED"/>
    <property type="match status" value="1"/>
</dbReference>
<protein>
    <recommendedName>
        <fullName evidence="1">Stage 0 sporulation protein A homolog</fullName>
    </recommendedName>
</protein>
<organism evidence="6 7">
    <name type="scientific">Fusibacter bizertensis</name>
    <dbReference type="NCBI Taxonomy" id="1488331"/>
    <lineage>
        <taxon>Bacteria</taxon>
        <taxon>Bacillati</taxon>
        <taxon>Bacillota</taxon>
        <taxon>Clostridia</taxon>
        <taxon>Eubacteriales</taxon>
        <taxon>Eubacteriales Family XII. Incertae Sedis</taxon>
        <taxon>Fusibacter</taxon>
    </lineage>
</organism>
<dbReference type="PANTHER" id="PTHR44591">
    <property type="entry name" value="STRESS RESPONSE REGULATOR PROTEIN 1"/>
    <property type="match status" value="1"/>
</dbReference>
<feature type="modified residue" description="4-aspartylphosphate" evidence="4">
    <location>
        <position position="53"/>
    </location>
</feature>
<dbReference type="Proteomes" id="UP001158045">
    <property type="component" value="Unassembled WGS sequence"/>
</dbReference>
<dbReference type="PROSITE" id="PS50110">
    <property type="entry name" value="RESPONSE_REGULATORY"/>
    <property type="match status" value="1"/>
</dbReference>
<feature type="domain" description="Response regulatory" evidence="5">
    <location>
        <begin position="3"/>
        <end position="119"/>
    </location>
</feature>
<proteinExistence type="predicted"/>